<dbReference type="InParanoid" id="A0A077ZPZ6"/>
<name>A0A077ZPZ6_STYLE</name>
<dbReference type="Proteomes" id="UP000039865">
    <property type="component" value="Unassembled WGS sequence"/>
</dbReference>
<evidence type="ECO:0000313" key="3">
    <source>
        <dbReference type="Proteomes" id="UP000039865"/>
    </source>
</evidence>
<feature type="compositionally biased region" description="Polar residues" evidence="1">
    <location>
        <begin position="235"/>
        <end position="244"/>
    </location>
</feature>
<sequence length="610" mass="70330">MSRSQRHRQIHLGWSSDVGGYSKYSQPIRIPVSKENDLQSDHLSFNQNSGIVTKKNSNQNTFQSPDLSMHVQLPQIKQPLLKNSQVLLSINQVSKQSLTQRDTSKNNHDKFMMRIKKKQATVVAQMKKEDNQDEKVIPNYHNPGDRQRNNKVRQLMYESRSCQNFYEAHSMERIKKLQEQLEYNRKNETGDLLNKAGEIVKDGQTYSFNPFNVNRLTGIYQQPNDNPVKERAATKSPNVKQNQKYTHQRVYKGSSLAGEIPKCLFTKLDASIELSDDNQTSGDQKEDRLLTKINIIGDNLTQSIDQGKIYMIKTNIGQKSMLKQKVKSSSTRSPKRAPSQVNIKSVERYHNSLRNSTPLQPTQILTKGQKIELKFEATKQVLPKIYKQKSENHCQTERQSYNNTMMGLSKNMSTNRKNTFSNNMQFDISPEVIVKIKQINKAIQPVDDQQLDSIEHFQNEIIASANQESVRTTQQKLTRQSAQTTNNSDKIRDIKHLNNQKQVEINKDLDQLTLSYFNKNKSVTTEKLTTRINKALVQNSFLKKQFVGTNLLEPLSSRTLVGVKKMDRIPSETQLKFNKQDFQEQTEEHKIFKNPSLSTLNNIQKQSIIQ</sequence>
<dbReference type="AlphaFoldDB" id="A0A077ZPZ6"/>
<evidence type="ECO:0000313" key="2">
    <source>
        <dbReference type="EMBL" id="CDW71455.1"/>
    </source>
</evidence>
<gene>
    <name evidence="2" type="primary">Contig8453.g9025</name>
    <name evidence="2" type="ORF">STYLEM_400</name>
</gene>
<organism evidence="2 3">
    <name type="scientific">Stylonychia lemnae</name>
    <name type="common">Ciliate</name>
    <dbReference type="NCBI Taxonomy" id="5949"/>
    <lineage>
        <taxon>Eukaryota</taxon>
        <taxon>Sar</taxon>
        <taxon>Alveolata</taxon>
        <taxon>Ciliophora</taxon>
        <taxon>Intramacronucleata</taxon>
        <taxon>Spirotrichea</taxon>
        <taxon>Stichotrichia</taxon>
        <taxon>Sporadotrichida</taxon>
        <taxon>Oxytrichidae</taxon>
        <taxon>Stylonychinae</taxon>
        <taxon>Stylonychia</taxon>
    </lineage>
</organism>
<keyword evidence="3" id="KW-1185">Reference proteome</keyword>
<protein>
    <submittedName>
        <fullName evidence="2">Uncharacterized protein</fullName>
    </submittedName>
</protein>
<feature type="region of interest" description="Disordered" evidence="1">
    <location>
        <begin position="321"/>
        <end position="342"/>
    </location>
</feature>
<evidence type="ECO:0000256" key="1">
    <source>
        <dbReference type="SAM" id="MobiDB-lite"/>
    </source>
</evidence>
<dbReference type="EMBL" id="CCKQ01000394">
    <property type="protein sequence ID" value="CDW71455.1"/>
    <property type="molecule type" value="Genomic_DNA"/>
</dbReference>
<reference evidence="2 3" key="1">
    <citation type="submission" date="2014-06" db="EMBL/GenBank/DDBJ databases">
        <authorList>
            <person name="Swart Estienne"/>
        </authorList>
    </citation>
    <scope>NUCLEOTIDE SEQUENCE [LARGE SCALE GENOMIC DNA]</scope>
    <source>
        <strain evidence="2 3">130c</strain>
    </source>
</reference>
<proteinExistence type="predicted"/>
<feature type="region of interest" description="Disordered" evidence="1">
    <location>
        <begin position="221"/>
        <end position="244"/>
    </location>
</feature>
<accession>A0A077ZPZ6</accession>